<name>A0ABQ8VTU0_9AGAR</name>
<dbReference type="InterPro" id="IPR052980">
    <property type="entry name" value="Crinkler_effector"/>
</dbReference>
<dbReference type="PANTHER" id="PTHR33129">
    <property type="entry name" value="PROTEIN KINASE DOMAIN-CONTAINING PROTEIN-RELATED"/>
    <property type="match status" value="1"/>
</dbReference>
<dbReference type="PANTHER" id="PTHR33129:SF1">
    <property type="entry name" value="ATP-BINDING PROTEIN"/>
    <property type="match status" value="1"/>
</dbReference>
<evidence type="ECO:0008006" key="4">
    <source>
        <dbReference type="Google" id="ProtNLM"/>
    </source>
</evidence>
<keyword evidence="3" id="KW-1185">Reference proteome</keyword>
<reference evidence="2" key="1">
    <citation type="submission" date="2022-08" db="EMBL/GenBank/DDBJ databases">
        <title>A Global Phylogenomic Analysis of the Shiitake Genus Lentinula.</title>
        <authorList>
            <consortium name="DOE Joint Genome Institute"/>
            <person name="Sierra-Patev S."/>
            <person name="Min B."/>
            <person name="Naranjo-Ortiz M."/>
            <person name="Looney B."/>
            <person name="Konkel Z."/>
            <person name="Slot J.C."/>
            <person name="Sakamoto Y."/>
            <person name="Steenwyk J.L."/>
            <person name="Rokas A."/>
            <person name="Carro J."/>
            <person name="Camarero S."/>
            <person name="Ferreira P."/>
            <person name="Molpeceres G."/>
            <person name="Ruiz-Duenas F.J."/>
            <person name="Serrano A."/>
            <person name="Henrissat B."/>
            <person name="Drula E."/>
            <person name="Hughes K.W."/>
            <person name="Mata J.L."/>
            <person name="Ishikawa N.K."/>
            <person name="Vargas-Isla R."/>
            <person name="Ushijima S."/>
            <person name="Smith C.A."/>
            <person name="Ahrendt S."/>
            <person name="Andreopoulos W."/>
            <person name="He G."/>
            <person name="Labutti K."/>
            <person name="Lipzen A."/>
            <person name="Ng V."/>
            <person name="Riley R."/>
            <person name="Sandor L."/>
            <person name="Barry K."/>
            <person name="Martinez A.T."/>
            <person name="Xiao Y."/>
            <person name="Gibbons J.G."/>
            <person name="Terashima K."/>
            <person name="Grigoriev I.V."/>
            <person name="Hibbett D.S."/>
        </authorList>
    </citation>
    <scope>NUCLEOTIDE SEQUENCE</scope>
    <source>
        <strain evidence="2">RHP3577 ss4</strain>
    </source>
</reference>
<feature type="region of interest" description="Disordered" evidence="1">
    <location>
        <begin position="291"/>
        <end position="310"/>
    </location>
</feature>
<evidence type="ECO:0000256" key="1">
    <source>
        <dbReference type="SAM" id="MobiDB-lite"/>
    </source>
</evidence>
<protein>
    <recommendedName>
        <fullName evidence="4">Crinkler family protein</fullName>
    </recommendedName>
</protein>
<evidence type="ECO:0000313" key="2">
    <source>
        <dbReference type="EMBL" id="KAJ4498987.1"/>
    </source>
</evidence>
<dbReference type="EMBL" id="JANVFT010000013">
    <property type="protein sequence ID" value="KAJ4498987.1"/>
    <property type="molecule type" value="Genomic_DNA"/>
</dbReference>
<evidence type="ECO:0000313" key="3">
    <source>
        <dbReference type="Proteomes" id="UP001150217"/>
    </source>
</evidence>
<accession>A0ABQ8VTU0</accession>
<dbReference type="Proteomes" id="UP001150217">
    <property type="component" value="Unassembled WGS sequence"/>
</dbReference>
<organism evidence="2 3">
    <name type="scientific">Lentinula lateritia</name>
    <dbReference type="NCBI Taxonomy" id="40482"/>
    <lineage>
        <taxon>Eukaryota</taxon>
        <taxon>Fungi</taxon>
        <taxon>Dikarya</taxon>
        <taxon>Basidiomycota</taxon>
        <taxon>Agaricomycotina</taxon>
        <taxon>Agaricomycetes</taxon>
        <taxon>Agaricomycetidae</taxon>
        <taxon>Agaricales</taxon>
        <taxon>Marasmiineae</taxon>
        <taxon>Omphalotaceae</taxon>
        <taxon>Lentinula</taxon>
    </lineage>
</organism>
<proteinExistence type="predicted"/>
<comment type="caution">
    <text evidence="2">The sequence shown here is derived from an EMBL/GenBank/DDBJ whole genome shotgun (WGS) entry which is preliminary data.</text>
</comment>
<sequence length="443" mass="50930">MWLSVVGMPGIGKSHFLLYIWNLRRAQELPTLYIAGKTDIRLFVNGQEYSGTTAMWRVPLYDRHLSGGWCLIDSNEEQDPLPRNLLESSLFVIQAASPREKHFTDRKKRSGIKRYYYMKEWTVKELLLGRHFQSFEQSPDYLKYFFALLGGSAREAFSPEFLSPDDCYQTMKEDLQNLEDSKLRHIWSSKFNAHTMTNSIEEGISHKFFSVFPYDDDIRSEAAVRAPSDKILDMIITEYDRRFHLKKVDIFSQYLIAAGVGSRSMAAELYDTHFHEYLLRLVNAGPFQVRAMKPPSKPRQSTTQKTREWSTSDSLSTLAMPGLIALSEFNHDTVLDFRQLEYKYLKPTIRYFATFDSLLVLSDTSVIAFQATIADKHDCRPGGLEWLTTHGIEEIHYVYVSPAAVKHATVVLPGEVPDDLIYPTASSGSLQFRSVSHMYVDFT</sequence>
<gene>
    <name evidence="2" type="ORF">C8R41DRAFT_109097</name>
</gene>